<sequence>MNSFFSGTSVLSFLGCLALGLLYAWILYRNNKNLDKKLQYILAVLRILVVTAIAWLLFAPLIRTLNYTLDKPVIIIGQDNSLSVGQVKAPGFDEKQYAQNLKALQDKLSDKYEVNTYHFSDQAADGLDFKNQGKLTDAAAFFRKVQDEYTNRNIGAVILATDGIFNHGGNPLYSINQINAPVYTIALGDSIPKRDVLISNVNYNNIVYLDDDFMVEIQVQAFQGNGENTSLTIAQNGSKVAEQNIAINGNSFVKTIPVKLHAGKIGVQKYTVQLGTLPNEMTTRNNSQSFYVEVIDGRQKVLLAAAGPHPDLGVLKEAISLNKHYEAKLALADDLNATDPAKFDLIVLYQLPDVQNLSAGFLQKLKSVKKPIWYILGGQSNITAFNQLQGQVNLASANGSVQEVYPDFANGFTSFNLSEEDKKQFATFDPLLAPFGRLTVNAGATPVFNQRIGKVSTQQPLLFFTSENGSKAGYLMGEGLWRWKLSEAENEAPQSVLNDLISKTVQYLSVKDDKRRFKVFTAKAAYDENESIQFNGTLYNDSYQAVNEPEVNLQVKNEAGKVFNYTFSKTETGYQLDAGAMPAGNYSYLANTVLGGKKFSATGSFYVNALIAEYQQTTANHQLLNTIAKQSNGKLFMPANLLKIADEILKNENIKTISYEDRKYDELINMKWLFGLVLILLGTEWFLRKRNGEL</sequence>
<comment type="subcellular location">
    <subcellularLocation>
        <location evidence="1">Membrane</location>
        <topology evidence="1">Multi-pass membrane protein</topology>
    </subcellularLocation>
</comment>
<evidence type="ECO:0000256" key="4">
    <source>
        <dbReference type="ARBA" id="ARBA00023136"/>
    </source>
</evidence>
<keyword evidence="7" id="KW-1185">Reference proteome</keyword>
<organism evidence="6 7">
    <name type="scientific">Pedobacter kyungheensis</name>
    <dbReference type="NCBI Taxonomy" id="1069985"/>
    <lineage>
        <taxon>Bacteria</taxon>
        <taxon>Pseudomonadati</taxon>
        <taxon>Bacteroidota</taxon>
        <taxon>Sphingobacteriia</taxon>
        <taxon>Sphingobacteriales</taxon>
        <taxon>Sphingobacteriaceae</taxon>
        <taxon>Pedobacter</taxon>
    </lineage>
</organism>
<evidence type="ECO:0000313" key="7">
    <source>
        <dbReference type="Proteomes" id="UP000031246"/>
    </source>
</evidence>
<evidence type="ECO:0000313" key="6">
    <source>
        <dbReference type="EMBL" id="KIA92912.1"/>
    </source>
</evidence>
<keyword evidence="3 5" id="KW-1133">Transmembrane helix</keyword>
<dbReference type="OrthoDB" id="9763076at2"/>
<reference evidence="6 7" key="1">
    <citation type="submission" date="2014-10" db="EMBL/GenBank/DDBJ databases">
        <title>Pedobacter Kyungheensis.</title>
        <authorList>
            <person name="Anderson B.M."/>
            <person name="Newman J.D."/>
        </authorList>
    </citation>
    <scope>NUCLEOTIDE SEQUENCE [LARGE SCALE GENOMIC DNA]</scope>
    <source>
        <strain evidence="6 7">KACC 16221</strain>
    </source>
</reference>
<dbReference type="CDD" id="cd06261">
    <property type="entry name" value="TM_PBP2"/>
    <property type="match status" value="1"/>
</dbReference>
<proteinExistence type="predicted"/>
<name>A0A0C1FJ05_9SPHI</name>
<feature type="transmembrane region" description="Helical" evidence="5">
    <location>
        <begin position="40"/>
        <end position="62"/>
    </location>
</feature>
<evidence type="ECO:0000256" key="2">
    <source>
        <dbReference type="ARBA" id="ARBA00022692"/>
    </source>
</evidence>
<dbReference type="GO" id="GO:0055085">
    <property type="term" value="P:transmembrane transport"/>
    <property type="evidence" value="ECO:0007669"/>
    <property type="project" value="InterPro"/>
</dbReference>
<dbReference type="PANTHER" id="PTHR37947:SF1">
    <property type="entry name" value="BLL2462 PROTEIN"/>
    <property type="match status" value="1"/>
</dbReference>
<keyword evidence="2 5" id="KW-0812">Transmembrane</keyword>
<dbReference type="Proteomes" id="UP000031246">
    <property type="component" value="Unassembled WGS sequence"/>
</dbReference>
<keyword evidence="4 5" id="KW-0472">Membrane</keyword>
<evidence type="ECO:0000256" key="3">
    <source>
        <dbReference type="ARBA" id="ARBA00022989"/>
    </source>
</evidence>
<dbReference type="RefSeq" id="WP_039477314.1">
    <property type="nucleotide sequence ID" value="NZ_JSYN01000017.1"/>
</dbReference>
<dbReference type="EMBL" id="JSYN01000017">
    <property type="protein sequence ID" value="KIA92912.1"/>
    <property type="molecule type" value="Genomic_DNA"/>
</dbReference>
<dbReference type="GO" id="GO:0016020">
    <property type="term" value="C:membrane"/>
    <property type="evidence" value="ECO:0007669"/>
    <property type="project" value="UniProtKB-SubCell"/>
</dbReference>
<protein>
    <recommendedName>
        <fullName evidence="8">VWA domain-containing protein</fullName>
    </recommendedName>
</protein>
<evidence type="ECO:0000256" key="1">
    <source>
        <dbReference type="ARBA" id="ARBA00004141"/>
    </source>
</evidence>
<accession>A0A0C1FJ05</accession>
<dbReference type="PANTHER" id="PTHR37947">
    <property type="entry name" value="BLL2462 PROTEIN"/>
    <property type="match status" value="1"/>
</dbReference>
<dbReference type="AlphaFoldDB" id="A0A0C1FJ05"/>
<evidence type="ECO:0000256" key="5">
    <source>
        <dbReference type="SAM" id="Phobius"/>
    </source>
</evidence>
<feature type="transmembrane region" description="Helical" evidence="5">
    <location>
        <begin position="6"/>
        <end position="28"/>
    </location>
</feature>
<evidence type="ECO:0008006" key="8">
    <source>
        <dbReference type="Google" id="ProtNLM"/>
    </source>
</evidence>
<dbReference type="InterPro" id="IPR000515">
    <property type="entry name" value="MetI-like"/>
</dbReference>
<gene>
    <name evidence="6" type="ORF">OC25_14475</name>
</gene>
<comment type="caution">
    <text evidence="6">The sequence shown here is derived from an EMBL/GenBank/DDBJ whole genome shotgun (WGS) entry which is preliminary data.</text>
</comment>